<dbReference type="InterPro" id="IPR013210">
    <property type="entry name" value="LRR_N_plant-typ"/>
</dbReference>
<comment type="subcellular location">
    <subcellularLocation>
        <location evidence="1">Membrane</location>
    </subcellularLocation>
</comment>
<dbReference type="Gene3D" id="1.10.510.10">
    <property type="entry name" value="Transferase(Phosphotransferase) domain 1"/>
    <property type="match status" value="1"/>
</dbReference>
<dbReference type="GO" id="GO:0051707">
    <property type="term" value="P:response to other organism"/>
    <property type="evidence" value="ECO:0007669"/>
    <property type="project" value="UniProtKB-ARBA"/>
</dbReference>
<dbReference type="GO" id="GO:0004672">
    <property type="term" value="F:protein kinase activity"/>
    <property type="evidence" value="ECO:0007669"/>
    <property type="project" value="InterPro"/>
</dbReference>
<dbReference type="FunFam" id="3.80.10.10:FF:000234">
    <property type="entry name" value="Probable inactive receptor kinase RLK902"/>
    <property type="match status" value="1"/>
</dbReference>
<evidence type="ECO:0000256" key="13">
    <source>
        <dbReference type="SAM" id="SignalP"/>
    </source>
</evidence>
<feature type="domain" description="Protein kinase" evidence="14">
    <location>
        <begin position="326"/>
        <end position="588"/>
    </location>
</feature>
<evidence type="ECO:0000256" key="8">
    <source>
        <dbReference type="ARBA" id="ARBA00022840"/>
    </source>
</evidence>
<dbReference type="Proteomes" id="UP000015453">
    <property type="component" value="Unassembled WGS sequence"/>
</dbReference>
<feature type="binding site" evidence="11">
    <location>
        <position position="354"/>
    </location>
    <ligand>
        <name>ATP</name>
        <dbReference type="ChEBI" id="CHEBI:30616"/>
    </ligand>
</feature>
<evidence type="ECO:0000256" key="6">
    <source>
        <dbReference type="ARBA" id="ARBA00022737"/>
    </source>
</evidence>
<dbReference type="InterPro" id="IPR001245">
    <property type="entry name" value="Ser-Thr/Tyr_kinase_cat_dom"/>
</dbReference>
<dbReference type="GO" id="GO:0006952">
    <property type="term" value="P:defense response"/>
    <property type="evidence" value="ECO:0007669"/>
    <property type="project" value="UniProtKB-ARBA"/>
</dbReference>
<dbReference type="PANTHER" id="PTHR48010">
    <property type="entry name" value="OS05G0588300 PROTEIN"/>
    <property type="match status" value="1"/>
</dbReference>
<keyword evidence="4 12" id="KW-0812">Transmembrane</keyword>
<dbReference type="Gene3D" id="3.80.10.10">
    <property type="entry name" value="Ribonuclease Inhibitor"/>
    <property type="match status" value="2"/>
</dbReference>
<protein>
    <recommendedName>
        <fullName evidence="14">Protein kinase domain-containing protein</fullName>
    </recommendedName>
</protein>
<accession>S8C1B5</accession>
<evidence type="ECO:0000313" key="16">
    <source>
        <dbReference type="Proteomes" id="UP000015453"/>
    </source>
</evidence>
<dbReference type="InterPro" id="IPR032675">
    <property type="entry name" value="LRR_dom_sf"/>
</dbReference>
<keyword evidence="5 13" id="KW-0732">Signal</keyword>
<evidence type="ECO:0000256" key="4">
    <source>
        <dbReference type="ARBA" id="ARBA00022692"/>
    </source>
</evidence>
<keyword evidence="16" id="KW-1185">Reference proteome</keyword>
<comment type="caution">
    <text evidence="15">The sequence shown here is derived from an EMBL/GenBank/DDBJ whole genome shotgun (WGS) entry which is preliminary data.</text>
</comment>
<dbReference type="PROSITE" id="PS00107">
    <property type="entry name" value="PROTEIN_KINASE_ATP"/>
    <property type="match status" value="1"/>
</dbReference>
<name>S8C1B5_9LAMI</name>
<dbReference type="InterPro" id="IPR003591">
    <property type="entry name" value="Leu-rich_rpt_typical-subtyp"/>
</dbReference>
<dbReference type="Pfam" id="PF00560">
    <property type="entry name" value="LRR_1"/>
    <property type="match status" value="4"/>
</dbReference>
<feature type="chain" id="PRO_5004561592" description="Protein kinase domain-containing protein" evidence="13">
    <location>
        <begin position="25"/>
        <end position="588"/>
    </location>
</feature>
<dbReference type="EMBL" id="AUSU01007541">
    <property type="protein sequence ID" value="EPS60479.1"/>
    <property type="molecule type" value="Genomic_DNA"/>
</dbReference>
<keyword evidence="8 11" id="KW-0067">ATP-binding</keyword>
<keyword evidence="9 12" id="KW-1133">Transmembrane helix</keyword>
<dbReference type="OrthoDB" id="652551at2759"/>
<dbReference type="InterPro" id="IPR011009">
    <property type="entry name" value="Kinase-like_dom_sf"/>
</dbReference>
<evidence type="ECO:0000256" key="1">
    <source>
        <dbReference type="ARBA" id="ARBA00004370"/>
    </source>
</evidence>
<keyword evidence="7 11" id="KW-0547">Nucleotide-binding</keyword>
<dbReference type="FunFam" id="1.10.510.10:FF:000095">
    <property type="entry name" value="protein STRUBBELIG-RECEPTOR FAMILY 8"/>
    <property type="match status" value="1"/>
</dbReference>
<feature type="signal peptide" evidence="13">
    <location>
        <begin position="1"/>
        <end position="24"/>
    </location>
</feature>
<gene>
    <name evidence="15" type="ORF">M569_14322</name>
</gene>
<reference evidence="15 16" key="1">
    <citation type="journal article" date="2013" name="BMC Genomics">
        <title>The miniature genome of a carnivorous plant Genlisea aurea contains a low number of genes and short non-coding sequences.</title>
        <authorList>
            <person name="Leushkin E.V."/>
            <person name="Sutormin R.A."/>
            <person name="Nabieva E.R."/>
            <person name="Penin A.A."/>
            <person name="Kondrashov A.S."/>
            <person name="Logacheva M.D."/>
        </authorList>
    </citation>
    <scope>NUCLEOTIDE SEQUENCE [LARGE SCALE GENOMIC DNA]</scope>
</reference>
<dbReference type="PANTHER" id="PTHR48010:SF32">
    <property type="entry name" value="PROTEIN KINASE DOMAIN-CONTAINING PROTEIN"/>
    <property type="match status" value="1"/>
</dbReference>
<dbReference type="Pfam" id="PF08263">
    <property type="entry name" value="LRRNT_2"/>
    <property type="match status" value="1"/>
</dbReference>
<evidence type="ECO:0000256" key="10">
    <source>
        <dbReference type="ARBA" id="ARBA00023136"/>
    </source>
</evidence>
<dbReference type="GO" id="GO:0005524">
    <property type="term" value="F:ATP binding"/>
    <property type="evidence" value="ECO:0007669"/>
    <property type="project" value="UniProtKB-UniRule"/>
</dbReference>
<keyword evidence="6" id="KW-0677">Repeat</keyword>
<sequence>MGCCFLLRRIFAALFLCVLSCVSSDITSDRAALVSLRSALGGRLLLWNLSDPVCSWAGVGCSDGDSAVVGIRFPGMGLVGALPADAISNLTNLQTLSLRFNSLSGELPAAPFSSLPLLRNLYLQNNFFTGRIPDSLFSATSLVRLNLANNDFSGALSPSFGNLSRLGTLYLENNRFTGTIPALAFAGLVQFNVSNNDLSGQIPASLSGQPGSSFSGNSLLCGAPLAPCQNGSPGKRLSGGAIAGIVIGSLLGLLLLILLLLFCSVRFLRGKGEKLKVQERGIETPGETAQRNGTEKKTTAAIENGGRALHFFGNDGWDFDLEQLLRSSAEVLGKGSFGTTYKALLGTGLAVAVKRLREVDLSENEFKYKINQIGRLDHRNLVPLKAYYYHRDEQLLVYDYLPSGSLSALLHGNRGGGRTPLNWETRAAIAHGAAAGISYIHSHGPSVSHGNVKSSNVLLTGSYEACVSDLGLARIAVPSTGNSRLAGFRAPEVTDPRNVSQSADVYSFGILLLELMTARAPADSPTNEDGVDLRRWVQSVVKEDWMGEVFDVELFRYRNAEEDMVQLVELALECTSQYPEKRPSMDVV</sequence>
<dbReference type="InterPro" id="IPR000719">
    <property type="entry name" value="Prot_kinase_dom"/>
</dbReference>
<dbReference type="InterPro" id="IPR050994">
    <property type="entry name" value="At_inactive_RLKs"/>
</dbReference>
<dbReference type="GO" id="GO:0016020">
    <property type="term" value="C:membrane"/>
    <property type="evidence" value="ECO:0007669"/>
    <property type="project" value="UniProtKB-SubCell"/>
</dbReference>
<evidence type="ECO:0000256" key="12">
    <source>
        <dbReference type="SAM" id="Phobius"/>
    </source>
</evidence>
<dbReference type="Pfam" id="PF07714">
    <property type="entry name" value="PK_Tyr_Ser-Thr"/>
    <property type="match status" value="1"/>
</dbReference>
<evidence type="ECO:0000256" key="7">
    <source>
        <dbReference type="ARBA" id="ARBA00022741"/>
    </source>
</evidence>
<evidence type="ECO:0000313" key="15">
    <source>
        <dbReference type="EMBL" id="EPS60479.1"/>
    </source>
</evidence>
<keyword evidence="2" id="KW-0597">Phosphoprotein</keyword>
<keyword evidence="3" id="KW-0433">Leucine-rich repeat</keyword>
<feature type="non-terminal residue" evidence="15">
    <location>
        <position position="588"/>
    </location>
</feature>
<proteinExistence type="predicted"/>
<dbReference type="InterPro" id="IPR001611">
    <property type="entry name" value="Leu-rich_rpt"/>
</dbReference>
<feature type="transmembrane region" description="Helical" evidence="12">
    <location>
        <begin position="242"/>
        <end position="268"/>
    </location>
</feature>
<dbReference type="FunFam" id="3.30.200.20:FF:000307">
    <property type="entry name" value="pollen receptor-like kinase 1"/>
    <property type="match status" value="1"/>
</dbReference>
<dbReference type="PROSITE" id="PS50011">
    <property type="entry name" value="PROTEIN_KINASE_DOM"/>
    <property type="match status" value="1"/>
</dbReference>
<dbReference type="SUPFAM" id="SSF56112">
    <property type="entry name" value="Protein kinase-like (PK-like)"/>
    <property type="match status" value="1"/>
</dbReference>
<dbReference type="SUPFAM" id="SSF52058">
    <property type="entry name" value="L domain-like"/>
    <property type="match status" value="1"/>
</dbReference>
<evidence type="ECO:0000259" key="14">
    <source>
        <dbReference type="PROSITE" id="PS50011"/>
    </source>
</evidence>
<keyword evidence="10 12" id="KW-0472">Membrane</keyword>
<dbReference type="InterPro" id="IPR017441">
    <property type="entry name" value="Protein_kinase_ATP_BS"/>
</dbReference>
<evidence type="ECO:0000256" key="5">
    <source>
        <dbReference type="ARBA" id="ARBA00022729"/>
    </source>
</evidence>
<dbReference type="Gene3D" id="3.30.200.20">
    <property type="entry name" value="Phosphorylase Kinase, domain 1"/>
    <property type="match status" value="1"/>
</dbReference>
<evidence type="ECO:0000256" key="3">
    <source>
        <dbReference type="ARBA" id="ARBA00022614"/>
    </source>
</evidence>
<evidence type="ECO:0000256" key="9">
    <source>
        <dbReference type="ARBA" id="ARBA00022989"/>
    </source>
</evidence>
<evidence type="ECO:0000256" key="2">
    <source>
        <dbReference type="ARBA" id="ARBA00022553"/>
    </source>
</evidence>
<dbReference type="SMART" id="SM00369">
    <property type="entry name" value="LRR_TYP"/>
    <property type="match status" value="3"/>
</dbReference>
<evidence type="ECO:0000256" key="11">
    <source>
        <dbReference type="PROSITE-ProRule" id="PRU10141"/>
    </source>
</evidence>
<organism evidence="15 16">
    <name type="scientific">Genlisea aurea</name>
    <dbReference type="NCBI Taxonomy" id="192259"/>
    <lineage>
        <taxon>Eukaryota</taxon>
        <taxon>Viridiplantae</taxon>
        <taxon>Streptophyta</taxon>
        <taxon>Embryophyta</taxon>
        <taxon>Tracheophyta</taxon>
        <taxon>Spermatophyta</taxon>
        <taxon>Magnoliopsida</taxon>
        <taxon>eudicotyledons</taxon>
        <taxon>Gunneridae</taxon>
        <taxon>Pentapetalae</taxon>
        <taxon>asterids</taxon>
        <taxon>lamiids</taxon>
        <taxon>Lamiales</taxon>
        <taxon>Lentibulariaceae</taxon>
        <taxon>Genlisea</taxon>
    </lineage>
</organism>
<dbReference type="AlphaFoldDB" id="S8C1B5"/>